<dbReference type="AlphaFoldDB" id="A0A810MWF8"/>
<evidence type="ECO:0000313" key="2">
    <source>
        <dbReference type="EMBL" id="BCJ64890.1"/>
    </source>
</evidence>
<protein>
    <recommendedName>
        <fullName evidence="4">DUF1963 domain-containing protein</fullName>
    </recommendedName>
</protein>
<evidence type="ECO:0008006" key="4">
    <source>
        <dbReference type="Google" id="ProtNLM"/>
    </source>
</evidence>
<dbReference type="EMBL" id="AP023359">
    <property type="protein sequence ID" value="BCJ64890.1"/>
    <property type="molecule type" value="Genomic_DNA"/>
</dbReference>
<reference evidence="2" key="1">
    <citation type="submission" date="2020-08" db="EMBL/GenBank/DDBJ databases">
        <title>Whole genome shotgun sequence of Polymorphospora rubra NBRC 101157.</title>
        <authorList>
            <person name="Komaki H."/>
            <person name="Tamura T."/>
        </authorList>
    </citation>
    <scope>NUCLEOTIDE SEQUENCE</scope>
    <source>
        <strain evidence="2">NBRC 101157</strain>
    </source>
</reference>
<keyword evidence="3" id="KW-1185">Reference proteome</keyword>
<feature type="region of interest" description="Disordered" evidence="1">
    <location>
        <begin position="68"/>
        <end position="89"/>
    </location>
</feature>
<evidence type="ECO:0000256" key="1">
    <source>
        <dbReference type="SAM" id="MobiDB-lite"/>
    </source>
</evidence>
<dbReference type="KEGG" id="pry:Prubr_19110"/>
<organism evidence="2 3">
    <name type="scientific">Polymorphospora rubra</name>
    <dbReference type="NCBI Taxonomy" id="338584"/>
    <lineage>
        <taxon>Bacteria</taxon>
        <taxon>Bacillati</taxon>
        <taxon>Actinomycetota</taxon>
        <taxon>Actinomycetes</taxon>
        <taxon>Micromonosporales</taxon>
        <taxon>Micromonosporaceae</taxon>
        <taxon>Polymorphospora</taxon>
    </lineage>
</organism>
<accession>A0A810MWF8</accession>
<feature type="region of interest" description="Disordered" evidence="1">
    <location>
        <begin position="1"/>
        <end position="55"/>
    </location>
</feature>
<feature type="compositionally biased region" description="Basic and acidic residues" evidence="1">
    <location>
        <begin position="32"/>
        <end position="42"/>
    </location>
</feature>
<sequence length="368" mass="40482">MLAWFTSAARTRPPASGDRVHAATVLPAEQPGRVELENELDRSSVPTTPPPPVDIEELFPELRDYATTATRLHPRRGNPGTQDSSIGGPLRWPADEPWPFCVDREHYVNHLSTPATVRRQRRIYAAAKARAAATGQPYELTEAERAELPASDHSEPEALADGPIALVPVAQLYRRDVPDFAGPADCDLLQVLWCPLDHPETGYNPRVEVRWRRVAEITGQVAEVPEPAVVYDDYLPTACVVHPEPVREHQYGGLLPEDLDRRLSDWEEESDVNYQVDLSLAPGWKVGGFANWSLTDWHPVDCTVCGTAMTLLLTADSSEYGGSDVWRAVGEPAGAPVNPVGVTIGRGYSLYIFVCPTSFDHPPATAMQ</sequence>
<dbReference type="Proteomes" id="UP000680866">
    <property type="component" value="Chromosome"/>
</dbReference>
<dbReference type="Gene3D" id="2.30.320.10">
    <property type="entry name" value="YwqG-like"/>
    <property type="match status" value="1"/>
</dbReference>
<gene>
    <name evidence="2" type="ORF">Prubr_19110</name>
</gene>
<proteinExistence type="predicted"/>
<name>A0A810MWF8_9ACTN</name>
<evidence type="ECO:0000313" key="3">
    <source>
        <dbReference type="Proteomes" id="UP000680866"/>
    </source>
</evidence>